<protein>
    <recommendedName>
        <fullName evidence="4">YecR-like lipoprotein</fullName>
    </recommendedName>
</protein>
<feature type="chain" id="PRO_5019460907" description="YecR-like lipoprotein" evidence="1">
    <location>
        <begin position="29"/>
        <end position="174"/>
    </location>
</feature>
<keyword evidence="1" id="KW-0732">Signal</keyword>
<sequence>MTFSASNPVARKLSVALAFALSATLVGCATNKDFYAKGGSRSDGVVDMAYDFQQFETPVVRVEQAQSIAKSKCAMWGYTDAEAFGGKTQHCNQMNGYGTCIAGQMVVQYQCLGNINTSNTSTTQAAPVADAAATSASGGPLNKDQWKLQQIQQLNKSAPSYEEYEKRYRAIMEQ</sequence>
<comment type="caution">
    <text evidence="2">The sequence shown here is derived from an EMBL/GenBank/DDBJ whole genome shotgun (WGS) entry which is preliminary data.</text>
</comment>
<name>A0A423I1A3_9PSED</name>
<evidence type="ECO:0000313" key="3">
    <source>
        <dbReference type="Proteomes" id="UP000284002"/>
    </source>
</evidence>
<evidence type="ECO:0000256" key="1">
    <source>
        <dbReference type="SAM" id="SignalP"/>
    </source>
</evidence>
<accession>A0A423I1A3</accession>
<organism evidence="2 3">
    <name type="scientific">Pseudomonas frederiksbergensis</name>
    <dbReference type="NCBI Taxonomy" id="104087"/>
    <lineage>
        <taxon>Bacteria</taxon>
        <taxon>Pseudomonadati</taxon>
        <taxon>Pseudomonadota</taxon>
        <taxon>Gammaproteobacteria</taxon>
        <taxon>Pseudomonadales</taxon>
        <taxon>Pseudomonadaceae</taxon>
        <taxon>Pseudomonas</taxon>
    </lineage>
</organism>
<dbReference type="InterPro" id="IPR025731">
    <property type="entry name" value="YecR-like"/>
</dbReference>
<proteinExistence type="predicted"/>
<evidence type="ECO:0008006" key="4">
    <source>
        <dbReference type="Google" id="ProtNLM"/>
    </source>
</evidence>
<gene>
    <name evidence="2" type="ORF">BK662_02930</name>
</gene>
<dbReference type="RefSeq" id="WP_123356625.1">
    <property type="nucleotide sequence ID" value="NZ_MOBM01000005.1"/>
</dbReference>
<reference evidence="2 3" key="1">
    <citation type="submission" date="2016-10" db="EMBL/GenBank/DDBJ databases">
        <title>Comparative genome analysis of multiple Pseudomonas spp. focuses on biocontrol and plant growth promoting traits.</title>
        <authorList>
            <person name="Tao X.-Y."/>
            <person name="Taylor C.G."/>
        </authorList>
    </citation>
    <scope>NUCLEOTIDE SEQUENCE [LARGE SCALE GENOMIC DNA]</scope>
    <source>
        <strain evidence="2 3">36C6</strain>
    </source>
</reference>
<dbReference type="Proteomes" id="UP000284002">
    <property type="component" value="Unassembled WGS sequence"/>
</dbReference>
<evidence type="ECO:0000313" key="2">
    <source>
        <dbReference type="EMBL" id="RON19217.1"/>
    </source>
</evidence>
<feature type="signal peptide" evidence="1">
    <location>
        <begin position="1"/>
        <end position="28"/>
    </location>
</feature>
<dbReference type="Pfam" id="PF13992">
    <property type="entry name" value="YecR"/>
    <property type="match status" value="1"/>
</dbReference>
<dbReference type="AlphaFoldDB" id="A0A423I1A3"/>
<dbReference type="EMBL" id="MOBM01000005">
    <property type="protein sequence ID" value="RON19217.1"/>
    <property type="molecule type" value="Genomic_DNA"/>
</dbReference>